<accession>A0AAN7ZCA6</accession>
<protein>
    <submittedName>
        <fullName evidence="1">Uncharacterized protein</fullName>
    </submittedName>
</protein>
<dbReference type="InterPro" id="IPR022025">
    <property type="entry name" value="Amidoligase_2"/>
</dbReference>
<reference evidence="1 2" key="1">
    <citation type="submission" date="2023-10" db="EMBL/GenBank/DDBJ databases">
        <title>Draft genome sequence of Xylaria bambusicola isolate GMP-LS, the root and basal stem rot pathogen of sugarcane in Indonesia.</title>
        <authorList>
            <person name="Selvaraj P."/>
            <person name="Muralishankar V."/>
            <person name="Muruganantham S."/>
            <person name="Sp S."/>
            <person name="Haryani S."/>
            <person name="Lau K.J.X."/>
            <person name="Naqvi N.I."/>
        </authorList>
    </citation>
    <scope>NUCLEOTIDE SEQUENCE [LARGE SCALE GENOMIC DNA]</scope>
    <source>
        <strain evidence="1">GMP-LS</strain>
    </source>
</reference>
<dbReference type="EMBL" id="JAWHQM010000038">
    <property type="protein sequence ID" value="KAK5634116.1"/>
    <property type="molecule type" value="Genomic_DNA"/>
</dbReference>
<dbReference type="Pfam" id="PF12224">
    <property type="entry name" value="Amidoligase_2"/>
    <property type="match status" value="1"/>
</dbReference>
<evidence type="ECO:0000313" key="2">
    <source>
        <dbReference type="Proteomes" id="UP001305414"/>
    </source>
</evidence>
<evidence type="ECO:0000313" key="1">
    <source>
        <dbReference type="EMBL" id="KAK5634116.1"/>
    </source>
</evidence>
<comment type="caution">
    <text evidence="1">The sequence shown here is derived from an EMBL/GenBank/DDBJ whole genome shotgun (WGS) entry which is preliminary data.</text>
</comment>
<dbReference type="PANTHER" id="PTHR36847:SF1">
    <property type="entry name" value="AMIDOLIGASE ENZYME"/>
    <property type="match status" value="1"/>
</dbReference>
<proteinExistence type="predicted"/>
<name>A0AAN7ZCA6_9PEZI</name>
<keyword evidence="2" id="KW-1185">Reference proteome</keyword>
<dbReference type="Proteomes" id="UP001305414">
    <property type="component" value="Unassembled WGS sequence"/>
</dbReference>
<organism evidence="1 2">
    <name type="scientific">Xylaria bambusicola</name>
    <dbReference type="NCBI Taxonomy" id="326684"/>
    <lineage>
        <taxon>Eukaryota</taxon>
        <taxon>Fungi</taxon>
        <taxon>Dikarya</taxon>
        <taxon>Ascomycota</taxon>
        <taxon>Pezizomycotina</taxon>
        <taxon>Sordariomycetes</taxon>
        <taxon>Xylariomycetidae</taxon>
        <taxon>Xylariales</taxon>
        <taxon>Xylariaceae</taxon>
        <taxon>Xylaria</taxon>
    </lineage>
</organism>
<dbReference type="PANTHER" id="PTHR36847">
    <property type="entry name" value="AMIDOLIGASE ENZYME"/>
    <property type="match status" value="1"/>
</dbReference>
<gene>
    <name evidence="1" type="ORF">RRF57_009830</name>
</gene>
<dbReference type="AlphaFoldDB" id="A0AAN7ZCA6"/>
<sequence length="506" mass="57089">MSTNPLPSPGRPTFGVEIEFLIATLFMGTEDPDEGVKDLPPVLRIPNEALGDRYGYVNRLVKEVLDEFLPPKSPLTTVGNESMRSILQQYNEWTVDHDASVGQVGNSLYQIVGVEVKTPVQFSSPNSFKAVSLGISAITSRFRCTVNIRCGLHVHVGAVSELLPLEQMRRLASLVYATEPLLYSLHDPIRRGNYYCRPLQDFATIGSPDGEGVVELVEHIQNKEDKWLCSNYIGTDRRHGEEPLSAREQYRDDSHIEVFLATRQSGHFEPFTTRGKSSRDINILPEVHSEVNPRVSAAQLSSLQPPVEQARQRNIPRMRIPRFSTEDHRTRYEMSQRSGCAIPRHELKDLLRRGPATSVFKAVYRIYSQPATCHISELLSASERPGINILGHGCYWVGDTPSRRTIEFRLGEGSLDGEWIATWAKICVGIFKFALYSSACQFIDVLTKCDQAMKEDGSYDIVDLLDDIGLFAEAEIVERRLMANRYRWNLSFDESEYELLFAAALS</sequence>